<evidence type="ECO:0000313" key="2">
    <source>
        <dbReference type="EMBL" id="MBU9721486.1"/>
    </source>
</evidence>
<evidence type="ECO:0000256" key="1">
    <source>
        <dbReference type="SAM" id="Phobius"/>
    </source>
</evidence>
<protein>
    <recommendedName>
        <fullName evidence="4">Exosortase</fullName>
    </recommendedName>
</protein>
<evidence type="ECO:0008006" key="4">
    <source>
        <dbReference type="Google" id="ProtNLM"/>
    </source>
</evidence>
<proteinExistence type="predicted"/>
<feature type="transmembrane region" description="Helical" evidence="1">
    <location>
        <begin position="6"/>
        <end position="29"/>
    </location>
</feature>
<name>A0ABS6JTT2_9BACI</name>
<keyword evidence="1" id="KW-1133">Transmembrane helix</keyword>
<keyword evidence="1" id="KW-0812">Transmembrane</keyword>
<dbReference type="Proteomes" id="UP000790580">
    <property type="component" value="Unassembled WGS sequence"/>
</dbReference>
<gene>
    <name evidence="2" type="ORF">KS407_08510</name>
</gene>
<feature type="transmembrane region" description="Helical" evidence="1">
    <location>
        <begin position="36"/>
        <end position="56"/>
    </location>
</feature>
<dbReference type="EMBL" id="JAHQCR010000034">
    <property type="protein sequence ID" value="MBU9721486.1"/>
    <property type="molecule type" value="Genomic_DNA"/>
</dbReference>
<comment type="caution">
    <text evidence="2">The sequence shown here is derived from an EMBL/GenBank/DDBJ whole genome shotgun (WGS) entry which is preliminary data.</text>
</comment>
<sequence length="58" mass="6487">MNEMMIVFLGIGLFIIAGLFGGLGIFSLFKNKKRLGVIYLVAGFLLIIIYMITLFLQT</sequence>
<dbReference type="RefSeq" id="WP_176371387.1">
    <property type="nucleotide sequence ID" value="NZ_JAHQCR010000034.1"/>
</dbReference>
<organism evidence="2 3">
    <name type="scientific">Evansella alkalicola</name>
    <dbReference type="NCBI Taxonomy" id="745819"/>
    <lineage>
        <taxon>Bacteria</taxon>
        <taxon>Bacillati</taxon>
        <taxon>Bacillota</taxon>
        <taxon>Bacilli</taxon>
        <taxon>Bacillales</taxon>
        <taxon>Bacillaceae</taxon>
        <taxon>Evansella</taxon>
    </lineage>
</organism>
<keyword evidence="3" id="KW-1185">Reference proteome</keyword>
<keyword evidence="1" id="KW-0472">Membrane</keyword>
<accession>A0ABS6JTT2</accession>
<evidence type="ECO:0000313" key="3">
    <source>
        <dbReference type="Proteomes" id="UP000790580"/>
    </source>
</evidence>
<reference evidence="2 3" key="1">
    <citation type="submission" date="2021-06" db="EMBL/GenBank/DDBJ databases">
        <title>Bacillus sp. RD4P76, an endophyte from a halophyte.</title>
        <authorList>
            <person name="Sun J.-Q."/>
        </authorList>
    </citation>
    <scope>NUCLEOTIDE SEQUENCE [LARGE SCALE GENOMIC DNA]</scope>
    <source>
        <strain evidence="2 3">JCM 17098</strain>
    </source>
</reference>